<feature type="coiled-coil region" evidence="1">
    <location>
        <begin position="167"/>
        <end position="219"/>
    </location>
</feature>
<proteinExistence type="predicted"/>
<keyword evidence="1" id="KW-0175">Coiled coil</keyword>
<dbReference type="Proteomes" id="UP000886047">
    <property type="component" value="Unassembled WGS sequence"/>
</dbReference>
<reference evidence="2" key="1">
    <citation type="journal article" date="2020" name="mSystems">
        <title>Genome- and Community-Level Interaction Insights into Carbon Utilization and Element Cycling Functions of Hydrothermarchaeota in Hydrothermal Sediment.</title>
        <authorList>
            <person name="Zhou Z."/>
            <person name="Liu Y."/>
            <person name="Xu W."/>
            <person name="Pan J."/>
            <person name="Luo Z.H."/>
            <person name="Li M."/>
        </authorList>
    </citation>
    <scope>NUCLEOTIDE SEQUENCE [LARGE SCALE GENOMIC DNA]</scope>
    <source>
        <strain evidence="2">SpSt-1217</strain>
    </source>
</reference>
<dbReference type="EMBL" id="DSDK01000115">
    <property type="protein sequence ID" value="HDR50382.1"/>
    <property type="molecule type" value="Genomic_DNA"/>
</dbReference>
<organism evidence="2">
    <name type="scientific">Mariniphaga anaerophila</name>
    <dbReference type="NCBI Taxonomy" id="1484053"/>
    <lineage>
        <taxon>Bacteria</taxon>
        <taxon>Pseudomonadati</taxon>
        <taxon>Bacteroidota</taxon>
        <taxon>Bacteroidia</taxon>
        <taxon>Marinilabiliales</taxon>
        <taxon>Prolixibacteraceae</taxon>
        <taxon>Mariniphaga</taxon>
    </lineage>
</organism>
<gene>
    <name evidence="2" type="ORF">ENN90_02010</name>
</gene>
<evidence type="ECO:0008006" key="3">
    <source>
        <dbReference type="Google" id="ProtNLM"/>
    </source>
</evidence>
<accession>A0A831LFQ5</accession>
<comment type="caution">
    <text evidence="2">The sequence shown here is derived from an EMBL/GenBank/DDBJ whole genome shotgun (WGS) entry which is preliminary data.</text>
</comment>
<protein>
    <recommendedName>
        <fullName evidence="3">Dynamin family protein</fullName>
    </recommendedName>
</protein>
<evidence type="ECO:0000256" key="1">
    <source>
        <dbReference type="SAM" id="Coils"/>
    </source>
</evidence>
<name>A0A831LFQ5_9BACT</name>
<evidence type="ECO:0000313" key="2">
    <source>
        <dbReference type="EMBL" id="HDR50382.1"/>
    </source>
</evidence>
<sequence length="240" mass="28628">MEAYCNQKLKVEAAKTWQHIKKSDADLFYSEMLEYIEREYDKLKKQLEKTVRDEFGSILRQYSRQSQSFLNEIVKQMEQILGIQIEGIISSFDLDVYTSFYIYKSDIKYTIPSIKEKVSYRFLPDSWVRRKVLKQIYDNCMVVVNPNAGRIRSDIDYKINESFRKFKSNFNQKLQNLLESLRNIIDDSIRSKQKMEDSVENLLGQISQQQEVVDSVKKNYTNQLAEQDKIFTENQEEKRE</sequence>
<dbReference type="AlphaFoldDB" id="A0A831LFQ5"/>